<organism evidence="1 2">
    <name type="scientific">Methylocaldum szegediense</name>
    <dbReference type="NCBI Taxonomy" id="73780"/>
    <lineage>
        <taxon>Bacteria</taxon>
        <taxon>Pseudomonadati</taxon>
        <taxon>Pseudomonadota</taxon>
        <taxon>Gammaproteobacteria</taxon>
        <taxon>Methylococcales</taxon>
        <taxon>Methylococcaceae</taxon>
        <taxon>Methylocaldum</taxon>
    </lineage>
</organism>
<reference evidence="1 2" key="1">
    <citation type="submission" date="2023-03" db="EMBL/GenBank/DDBJ databases">
        <authorList>
            <person name="Pearce D."/>
        </authorList>
    </citation>
    <scope>NUCLEOTIDE SEQUENCE [LARGE SCALE GENOMIC DNA]</scope>
    <source>
        <strain evidence="1">Msz</strain>
    </source>
</reference>
<name>A0ABN8X746_9GAMM</name>
<gene>
    <name evidence="1" type="ORF">MSZNOR_3802</name>
</gene>
<proteinExistence type="predicted"/>
<keyword evidence="2" id="KW-1185">Reference proteome</keyword>
<dbReference type="Proteomes" id="UP001162030">
    <property type="component" value="Chromosome"/>
</dbReference>
<dbReference type="EMBL" id="OX458333">
    <property type="protein sequence ID" value="CAI8919024.1"/>
    <property type="molecule type" value="Genomic_DNA"/>
</dbReference>
<sequence>MSADNRRTQARFACVECGFEENADLAGAINILRAGHARCACEVSDAEVSPAAGTHRSDSGAVKCLA</sequence>
<protein>
    <submittedName>
        <fullName evidence="1">Transposase</fullName>
    </submittedName>
</protein>
<accession>A0ABN8X746</accession>
<evidence type="ECO:0000313" key="2">
    <source>
        <dbReference type="Proteomes" id="UP001162030"/>
    </source>
</evidence>
<evidence type="ECO:0000313" key="1">
    <source>
        <dbReference type="EMBL" id="CAI8919024.1"/>
    </source>
</evidence>